<gene>
    <name evidence="1" type="ORF">DdX_18341</name>
</gene>
<proteinExistence type="predicted"/>
<dbReference type="EMBL" id="JAKKPZ010000254">
    <property type="protein sequence ID" value="KAI1697722.1"/>
    <property type="molecule type" value="Genomic_DNA"/>
</dbReference>
<dbReference type="Proteomes" id="UP001201812">
    <property type="component" value="Unassembled WGS sequence"/>
</dbReference>
<accession>A0AAD4MKG0</accession>
<sequence>MNDISQLKLLRPWTWIGRRKKAPIVLPPETLAHILHYFPRKQLVKRYSRVNSSFFQVSSRLPNVHVIKDNNLCFSLKTVPEDKTYVQTFESFTLGKYQNSYSRFRKALNKITKKRITAAEYLKNMPPAFIRFPKFSISYRPDEVLLKFLRDSKQHFVNCRLYFHSSNPDEKYLQKVKEMLSDTFLNPVAITFSYGIASEKFFKTTGARNCDKVEICIANIPKCTKDTFMDWIQWKQNQSGSRRHLVLIGCQLALTATQEMLEDLKYAFETATKPLSYVITFAHHYNDEAENPSEFHLDNERTGERLSLFRDKQHCFRLWRRTVTSSDSTWLSALIGGKRMEKEVRESANETGFDEELALYILCHALLCHCTYCATPYCATGQLCHRFIVPPDSCATIEISRKLRETCRDFLHPGVFDPAESEFQIRPRAHCMRVTRTACARHPPHAYRIASGARSACMQCARGRI</sequence>
<comment type="caution">
    <text evidence="1">The sequence shown here is derived from an EMBL/GenBank/DDBJ whole genome shotgun (WGS) entry which is preliminary data.</text>
</comment>
<evidence type="ECO:0000313" key="2">
    <source>
        <dbReference type="Proteomes" id="UP001201812"/>
    </source>
</evidence>
<evidence type="ECO:0008006" key="3">
    <source>
        <dbReference type="Google" id="ProtNLM"/>
    </source>
</evidence>
<keyword evidence="2" id="KW-1185">Reference proteome</keyword>
<organism evidence="1 2">
    <name type="scientific">Ditylenchus destructor</name>
    <dbReference type="NCBI Taxonomy" id="166010"/>
    <lineage>
        <taxon>Eukaryota</taxon>
        <taxon>Metazoa</taxon>
        <taxon>Ecdysozoa</taxon>
        <taxon>Nematoda</taxon>
        <taxon>Chromadorea</taxon>
        <taxon>Rhabditida</taxon>
        <taxon>Tylenchina</taxon>
        <taxon>Tylenchomorpha</taxon>
        <taxon>Sphaerularioidea</taxon>
        <taxon>Anguinidae</taxon>
        <taxon>Anguininae</taxon>
        <taxon>Ditylenchus</taxon>
    </lineage>
</organism>
<evidence type="ECO:0000313" key="1">
    <source>
        <dbReference type="EMBL" id="KAI1697722.1"/>
    </source>
</evidence>
<reference evidence="1" key="1">
    <citation type="submission" date="2022-01" db="EMBL/GenBank/DDBJ databases">
        <title>Genome Sequence Resource for Two Populations of Ditylenchus destructor, the Migratory Endoparasitic Phytonematode.</title>
        <authorList>
            <person name="Zhang H."/>
            <person name="Lin R."/>
            <person name="Xie B."/>
        </authorList>
    </citation>
    <scope>NUCLEOTIDE SEQUENCE</scope>
    <source>
        <strain evidence="1">BazhouSP</strain>
    </source>
</reference>
<protein>
    <recommendedName>
        <fullName evidence="3">F-box domain-containing protein</fullName>
    </recommendedName>
</protein>
<dbReference type="AlphaFoldDB" id="A0AAD4MKG0"/>
<name>A0AAD4MKG0_9BILA</name>